<keyword evidence="5" id="KW-1185">Reference proteome</keyword>
<protein>
    <submittedName>
        <fullName evidence="4">NAD(P)H-dependent oxidoreductase</fullName>
    </submittedName>
</protein>
<dbReference type="Pfam" id="PF02525">
    <property type="entry name" value="Flavodoxin_2"/>
    <property type="match status" value="1"/>
</dbReference>
<name>A0A975IU82_9CAUL</name>
<dbReference type="InterPro" id="IPR003680">
    <property type="entry name" value="Flavodoxin_fold"/>
</dbReference>
<dbReference type="GO" id="GO:0005829">
    <property type="term" value="C:cytosol"/>
    <property type="evidence" value="ECO:0007669"/>
    <property type="project" value="TreeGrafter"/>
</dbReference>
<proteinExistence type="inferred from homology"/>
<dbReference type="InterPro" id="IPR051545">
    <property type="entry name" value="NAD(P)H_dehydrogenase_qn"/>
</dbReference>
<organism evidence="4 5">
    <name type="scientific">Phenylobacterium montanum</name>
    <dbReference type="NCBI Taxonomy" id="2823693"/>
    <lineage>
        <taxon>Bacteria</taxon>
        <taxon>Pseudomonadati</taxon>
        <taxon>Pseudomonadota</taxon>
        <taxon>Alphaproteobacteria</taxon>
        <taxon>Caulobacterales</taxon>
        <taxon>Caulobacteraceae</taxon>
        <taxon>Phenylobacterium</taxon>
    </lineage>
</organism>
<dbReference type="AlphaFoldDB" id="A0A975IU82"/>
<evidence type="ECO:0000313" key="4">
    <source>
        <dbReference type="EMBL" id="QUD87528.1"/>
    </source>
</evidence>
<dbReference type="GO" id="GO:0003955">
    <property type="term" value="F:NAD(P)H dehydrogenase (quinone) activity"/>
    <property type="evidence" value="ECO:0007669"/>
    <property type="project" value="TreeGrafter"/>
</dbReference>
<dbReference type="RefSeq" id="WP_211937580.1">
    <property type="nucleotide sequence ID" value="NZ_CP073078.1"/>
</dbReference>
<evidence type="ECO:0000256" key="1">
    <source>
        <dbReference type="ARBA" id="ARBA00006252"/>
    </source>
</evidence>
<evidence type="ECO:0000313" key="5">
    <source>
        <dbReference type="Proteomes" id="UP000676409"/>
    </source>
</evidence>
<dbReference type="InterPro" id="IPR029039">
    <property type="entry name" value="Flavoprotein-like_sf"/>
</dbReference>
<dbReference type="KEGG" id="caul:KCG34_21140"/>
<evidence type="ECO:0000256" key="2">
    <source>
        <dbReference type="ARBA" id="ARBA00023002"/>
    </source>
</evidence>
<feature type="domain" description="Flavodoxin-like fold" evidence="3">
    <location>
        <begin position="1"/>
        <end position="185"/>
    </location>
</feature>
<dbReference type="SUPFAM" id="SSF52218">
    <property type="entry name" value="Flavoproteins"/>
    <property type="match status" value="1"/>
</dbReference>
<sequence length="199" mass="21730">MKHAVIVAHPNPESLNLALARAYASAVESLGHTATLRDLYRLGFDPRLPLEELPHDLTATPRPDVAAERAAIGGADVFVFVYPLWFNAPPAMMKGYWDRVFGYGFGFSMGDAGNRPALSGRSMLTITTSGAPQRWVRETGSFEALRTLFDRHVAAVCGLSAIEHLHFGDIIPNLTPEAATACLEQTADMARRHFGVRPD</sequence>
<dbReference type="Proteomes" id="UP000676409">
    <property type="component" value="Chromosome"/>
</dbReference>
<dbReference type="PANTHER" id="PTHR10204">
    <property type="entry name" value="NAD P H OXIDOREDUCTASE-RELATED"/>
    <property type="match status" value="1"/>
</dbReference>
<dbReference type="PANTHER" id="PTHR10204:SF34">
    <property type="entry name" value="NAD(P)H DEHYDROGENASE [QUINONE] 1 ISOFORM 1"/>
    <property type="match status" value="1"/>
</dbReference>
<accession>A0A975IU82</accession>
<dbReference type="Gene3D" id="3.40.50.360">
    <property type="match status" value="1"/>
</dbReference>
<evidence type="ECO:0000259" key="3">
    <source>
        <dbReference type="Pfam" id="PF02525"/>
    </source>
</evidence>
<comment type="similarity">
    <text evidence="1">Belongs to the NAD(P)H dehydrogenase (quinone) family.</text>
</comment>
<reference evidence="4" key="1">
    <citation type="submission" date="2021-04" db="EMBL/GenBank/DDBJ databases">
        <title>The complete genome sequence of Caulobacter sp. S6.</title>
        <authorList>
            <person name="Tang Y."/>
            <person name="Ouyang W."/>
            <person name="Liu Q."/>
            <person name="Huang B."/>
            <person name="Guo Z."/>
            <person name="Lei P."/>
        </authorList>
    </citation>
    <scope>NUCLEOTIDE SEQUENCE</scope>
    <source>
        <strain evidence="4">S6</strain>
    </source>
</reference>
<gene>
    <name evidence="4" type="ORF">KCG34_21140</name>
</gene>
<dbReference type="EMBL" id="CP073078">
    <property type="protein sequence ID" value="QUD87528.1"/>
    <property type="molecule type" value="Genomic_DNA"/>
</dbReference>
<keyword evidence="2" id="KW-0560">Oxidoreductase</keyword>